<evidence type="ECO:0000256" key="7">
    <source>
        <dbReference type="ARBA" id="ARBA00023002"/>
    </source>
</evidence>
<comment type="pathway">
    <text evidence="14">Lipid metabolism; leukotriene C4 biosynthesis.</text>
</comment>
<evidence type="ECO:0000256" key="12">
    <source>
        <dbReference type="ARBA" id="ARBA00023239"/>
    </source>
</evidence>
<evidence type="ECO:0000256" key="14">
    <source>
        <dbReference type="ARBA" id="ARBA00037884"/>
    </source>
</evidence>
<dbReference type="GO" id="GO:0005783">
    <property type="term" value="C:endoplasmic reticulum"/>
    <property type="evidence" value="ECO:0007669"/>
    <property type="project" value="TreeGrafter"/>
</dbReference>
<evidence type="ECO:0000256" key="15">
    <source>
        <dbReference type="ARBA" id="ARBA00037916"/>
    </source>
</evidence>
<dbReference type="SUPFAM" id="SSF161084">
    <property type="entry name" value="MAPEG domain-like"/>
    <property type="match status" value="1"/>
</dbReference>
<comment type="similarity">
    <text evidence="2">Belongs to the MAPEG family.</text>
</comment>
<keyword evidence="4 23" id="KW-0812">Transmembrane</keyword>
<keyword evidence="9" id="KW-0496">Mitochondrion</keyword>
<organism evidence="24 25">
    <name type="scientific">Hymenochirus boettgeri</name>
    <name type="common">Congo dwarf clawed frog</name>
    <dbReference type="NCBI Taxonomy" id="247094"/>
    <lineage>
        <taxon>Eukaryota</taxon>
        <taxon>Metazoa</taxon>
        <taxon>Chordata</taxon>
        <taxon>Craniata</taxon>
        <taxon>Vertebrata</taxon>
        <taxon>Euteleostomi</taxon>
        <taxon>Amphibia</taxon>
        <taxon>Batrachia</taxon>
        <taxon>Anura</taxon>
        <taxon>Pipoidea</taxon>
        <taxon>Pipidae</taxon>
        <taxon>Pipinae</taxon>
        <taxon>Hymenochirus</taxon>
    </lineage>
</organism>
<evidence type="ECO:0000313" key="25">
    <source>
        <dbReference type="Proteomes" id="UP000812440"/>
    </source>
</evidence>
<feature type="transmembrane region" description="Helical" evidence="23">
    <location>
        <begin position="120"/>
        <end position="141"/>
    </location>
</feature>
<evidence type="ECO:0000256" key="8">
    <source>
        <dbReference type="ARBA" id="ARBA00023098"/>
    </source>
</evidence>
<keyword evidence="7" id="KW-0560">Oxidoreductase</keyword>
<comment type="pathway">
    <text evidence="15">Lipid metabolism; arachidonate metabolism.</text>
</comment>
<dbReference type="GO" id="GO:0005741">
    <property type="term" value="C:mitochondrial outer membrane"/>
    <property type="evidence" value="ECO:0007669"/>
    <property type="project" value="UniProtKB-SubCell"/>
</dbReference>
<keyword evidence="5" id="KW-1000">Mitochondrion outer membrane</keyword>
<dbReference type="GO" id="GO:0005635">
    <property type="term" value="C:nuclear envelope"/>
    <property type="evidence" value="ECO:0007669"/>
    <property type="project" value="TreeGrafter"/>
</dbReference>
<dbReference type="Pfam" id="PF01124">
    <property type="entry name" value="MAPEG"/>
    <property type="match status" value="1"/>
</dbReference>
<dbReference type="GO" id="GO:0004364">
    <property type="term" value="F:glutathione transferase activity"/>
    <property type="evidence" value="ECO:0007669"/>
    <property type="project" value="TreeGrafter"/>
</dbReference>
<keyword evidence="3" id="KW-0808">Transferase</keyword>
<dbReference type="FunFam" id="1.20.120.550:FF:000004">
    <property type="entry name" value="Microsomal glutathione S-transferase 3"/>
    <property type="match status" value="1"/>
</dbReference>
<evidence type="ECO:0000256" key="1">
    <source>
        <dbReference type="ARBA" id="ARBA00004374"/>
    </source>
</evidence>
<comment type="subcellular location">
    <subcellularLocation>
        <location evidence="1">Mitochondrion outer membrane</location>
        <topology evidence="1">Multi-pass membrane protein</topology>
    </subcellularLocation>
</comment>
<name>A0A8T2IX30_9PIPI</name>
<evidence type="ECO:0000256" key="5">
    <source>
        <dbReference type="ARBA" id="ARBA00022787"/>
    </source>
</evidence>
<protein>
    <recommendedName>
        <fullName evidence="20">Glutathione S-transferase 3, mitochondrial</fullName>
        <ecNumber evidence="16">4.4.1.20</ecNumber>
    </recommendedName>
    <alternativeName>
        <fullName evidence="21">Glutathione peroxidase MGST3</fullName>
    </alternativeName>
    <alternativeName>
        <fullName evidence="22">LTC4 synthase MGST3</fullName>
    </alternativeName>
</protein>
<evidence type="ECO:0000256" key="11">
    <source>
        <dbReference type="ARBA" id="ARBA00023139"/>
    </source>
</evidence>
<keyword evidence="11" id="KW-0564">Palmitate</keyword>
<dbReference type="Gene3D" id="1.20.120.550">
    <property type="entry name" value="Membrane associated eicosanoid/glutathione metabolism-like domain"/>
    <property type="match status" value="1"/>
</dbReference>
<feature type="transmembrane region" description="Helical" evidence="23">
    <location>
        <begin position="12"/>
        <end position="31"/>
    </location>
</feature>
<evidence type="ECO:0000256" key="19">
    <source>
        <dbReference type="ARBA" id="ARBA00051411"/>
    </source>
</evidence>
<dbReference type="PANTHER" id="PTHR10250:SF26">
    <property type="entry name" value="GLUTATHIONE S-TRANSFERASE 3, MITOCHONDRIAL"/>
    <property type="match status" value="1"/>
</dbReference>
<comment type="catalytic activity">
    <reaction evidence="17">
        <text>(5S)-hydroperoxy-(6E,8Z,11Z,14Z)-eicosatetraenoate + 2 glutathione = (5S)-hydroxy-(6E,8Z,11Z,14Z)-eicosatetraenoate + glutathione disulfide + H2O</text>
        <dbReference type="Rhea" id="RHEA:48620"/>
        <dbReference type="ChEBI" id="CHEBI:15377"/>
        <dbReference type="ChEBI" id="CHEBI:57450"/>
        <dbReference type="ChEBI" id="CHEBI:57925"/>
        <dbReference type="ChEBI" id="CHEBI:58297"/>
        <dbReference type="ChEBI" id="CHEBI:90632"/>
    </reaction>
    <physiologicalReaction direction="left-to-right" evidence="17">
        <dbReference type="Rhea" id="RHEA:48621"/>
    </physiologicalReaction>
</comment>
<evidence type="ECO:0000256" key="3">
    <source>
        <dbReference type="ARBA" id="ARBA00022679"/>
    </source>
</evidence>
<accession>A0A8T2IX30</accession>
<dbReference type="EMBL" id="JAACNH010000007">
    <property type="protein sequence ID" value="KAG8436512.1"/>
    <property type="molecule type" value="Genomic_DNA"/>
</dbReference>
<dbReference type="AlphaFoldDB" id="A0A8T2IX30"/>
<gene>
    <name evidence="24" type="ORF">GDO86_007568</name>
</gene>
<evidence type="ECO:0000256" key="16">
    <source>
        <dbReference type="ARBA" id="ARBA00039056"/>
    </source>
</evidence>
<keyword evidence="25" id="KW-1185">Reference proteome</keyword>
<evidence type="ECO:0000256" key="9">
    <source>
        <dbReference type="ARBA" id="ARBA00023128"/>
    </source>
</evidence>
<comment type="caution">
    <text evidence="24">The sequence shown here is derived from an EMBL/GenBank/DDBJ whole genome shotgun (WGS) entry which is preliminary data.</text>
</comment>
<dbReference type="GO" id="GO:0004464">
    <property type="term" value="F:leukotriene-C4 synthase activity"/>
    <property type="evidence" value="ECO:0007669"/>
    <property type="project" value="UniProtKB-EC"/>
</dbReference>
<keyword evidence="12" id="KW-0456">Lyase</keyword>
<evidence type="ECO:0000256" key="10">
    <source>
        <dbReference type="ARBA" id="ARBA00023136"/>
    </source>
</evidence>
<dbReference type="OrthoDB" id="410651at2759"/>
<evidence type="ECO:0000256" key="23">
    <source>
        <dbReference type="SAM" id="Phobius"/>
    </source>
</evidence>
<dbReference type="InterPro" id="IPR023352">
    <property type="entry name" value="MAPEG-like_dom_sf"/>
</dbReference>
<evidence type="ECO:0000256" key="13">
    <source>
        <dbReference type="ARBA" id="ARBA00023288"/>
    </source>
</evidence>
<dbReference type="GO" id="GO:0004602">
    <property type="term" value="F:glutathione peroxidase activity"/>
    <property type="evidence" value="ECO:0007669"/>
    <property type="project" value="TreeGrafter"/>
</dbReference>
<dbReference type="GO" id="GO:0006629">
    <property type="term" value="P:lipid metabolic process"/>
    <property type="evidence" value="ECO:0007669"/>
    <property type="project" value="UniProtKB-KW"/>
</dbReference>
<sequence length="147" mass="16337">MAVMSKEYGFVILTGTASFVMVAHLAVNVMLARKQYKVEYPSMYSDDPENGKIFNCIQRAHQNTLESYPAFLFFLAAGGLTQPRTASALGVAWIVGRELYAHGYSTGDPSKRYRGAISSFALYGLWGTAVCSAFKLLNWTLNPKTWF</sequence>
<evidence type="ECO:0000256" key="20">
    <source>
        <dbReference type="ARBA" id="ARBA00069748"/>
    </source>
</evidence>
<evidence type="ECO:0000256" key="17">
    <source>
        <dbReference type="ARBA" id="ARBA00043664"/>
    </source>
</evidence>
<dbReference type="PANTHER" id="PTHR10250">
    <property type="entry name" value="MICROSOMAL GLUTATHIONE S-TRANSFERASE"/>
    <property type="match status" value="1"/>
</dbReference>
<keyword evidence="6 23" id="KW-1133">Transmembrane helix</keyword>
<evidence type="ECO:0000256" key="18">
    <source>
        <dbReference type="ARBA" id="ARBA00049298"/>
    </source>
</evidence>
<proteinExistence type="inferred from homology"/>
<dbReference type="InterPro" id="IPR001129">
    <property type="entry name" value="Membr-assoc_MAPEG"/>
</dbReference>
<evidence type="ECO:0000256" key="22">
    <source>
        <dbReference type="ARBA" id="ARBA00076908"/>
    </source>
</evidence>
<comment type="catalytic activity">
    <reaction evidence="19">
        <text>15-deoxy-Delta(12,14)-prostaglandin J2 + glutathione = 15-deoxy-Delta(12,14)-prostaglandin J2-S-(R)-glutathione</text>
        <dbReference type="Rhea" id="RHEA:75963"/>
        <dbReference type="ChEBI" id="CHEBI:57925"/>
        <dbReference type="ChEBI" id="CHEBI:85236"/>
        <dbReference type="ChEBI" id="CHEBI:194498"/>
    </reaction>
    <physiologicalReaction direction="left-to-right" evidence="19">
        <dbReference type="Rhea" id="RHEA:75964"/>
    </physiologicalReaction>
</comment>
<keyword evidence="8" id="KW-0443">Lipid metabolism</keyword>
<comment type="catalytic activity">
    <reaction evidence="18">
        <text>leukotriene C4 = leukotriene A4 + glutathione</text>
        <dbReference type="Rhea" id="RHEA:17617"/>
        <dbReference type="ChEBI" id="CHEBI:57463"/>
        <dbReference type="ChEBI" id="CHEBI:57925"/>
        <dbReference type="ChEBI" id="CHEBI:57973"/>
        <dbReference type="EC" id="4.4.1.20"/>
    </reaction>
    <physiologicalReaction direction="right-to-left" evidence="18">
        <dbReference type="Rhea" id="RHEA:17619"/>
    </physiologicalReaction>
</comment>
<dbReference type="EC" id="4.4.1.20" evidence="16"/>
<evidence type="ECO:0000256" key="4">
    <source>
        <dbReference type="ARBA" id="ARBA00022692"/>
    </source>
</evidence>
<dbReference type="Proteomes" id="UP000812440">
    <property type="component" value="Chromosome 4"/>
</dbReference>
<dbReference type="InterPro" id="IPR050997">
    <property type="entry name" value="MAPEG"/>
</dbReference>
<keyword evidence="10 23" id="KW-0472">Membrane</keyword>
<evidence type="ECO:0000313" key="24">
    <source>
        <dbReference type="EMBL" id="KAG8436512.1"/>
    </source>
</evidence>
<evidence type="ECO:0000256" key="21">
    <source>
        <dbReference type="ARBA" id="ARBA00075145"/>
    </source>
</evidence>
<keyword evidence="13" id="KW-0449">Lipoprotein</keyword>
<dbReference type="GO" id="GO:0006691">
    <property type="term" value="P:leukotriene metabolic process"/>
    <property type="evidence" value="ECO:0007669"/>
    <property type="project" value="UniProtKB-ARBA"/>
</dbReference>
<evidence type="ECO:0000256" key="2">
    <source>
        <dbReference type="ARBA" id="ARBA00010459"/>
    </source>
</evidence>
<evidence type="ECO:0000256" key="6">
    <source>
        <dbReference type="ARBA" id="ARBA00022989"/>
    </source>
</evidence>
<reference evidence="24" key="1">
    <citation type="thesis" date="2020" institute="ProQuest LLC" country="789 East Eisenhower Parkway, Ann Arbor, MI, USA">
        <title>Comparative Genomics and Chromosome Evolution.</title>
        <authorList>
            <person name="Mudd A.B."/>
        </authorList>
    </citation>
    <scope>NUCLEOTIDE SEQUENCE</scope>
    <source>
        <strain evidence="24">Female2</strain>
        <tissue evidence="24">Blood</tissue>
    </source>
</reference>